<dbReference type="Pfam" id="PF21761">
    <property type="entry name" value="RedAm-like_C"/>
    <property type="match status" value="1"/>
</dbReference>
<dbReference type="GO" id="GO:0050661">
    <property type="term" value="F:NADP binding"/>
    <property type="evidence" value="ECO:0007669"/>
    <property type="project" value="InterPro"/>
</dbReference>
<dbReference type="InterPro" id="IPR006115">
    <property type="entry name" value="6PGDH_NADP-bd"/>
</dbReference>
<dbReference type="GO" id="GO:0003677">
    <property type="term" value="F:DNA binding"/>
    <property type="evidence" value="ECO:0007669"/>
    <property type="project" value="TreeGrafter"/>
</dbReference>
<feature type="domain" description="NADPH-dependent reductive aminase-like C-terminal" evidence="4">
    <location>
        <begin position="159"/>
        <end position="283"/>
    </location>
</feature>
<dbReference type="GO" id="GO:0140673">
    <property type="term" value="P:transcription elongation-coupled chromatin remodeling"/>
    <property type="evidence" value="ECO:0007669"/>
    <property type="project" value="TreeGrafter"/>
</dbReference>
<evidence type="ECO:0000259" key="4">
    <source>
        <dbReference type="Pfam" id="PF21761"/>
    </source>
</evidence>
<dbReference type="RefSeq" id="WP_090013306.1">
    <property type="nucleotide sequence ID" value="NZ_FNET01000024.1"/>
</dbReference>
<dbReference type="InterPro" id="IPR051265">
    <property type="entry name" value="HIBADH-related_NP60_sf"/>
</dbReference>
<dbReference type="InterPro" id="IPR013328">
    <property type="entry name" value="6PGD_dom2"/>
</dbReference>
<dbReference type="Gene3D" id="1.10.1040.10">
    <property type="entry name" value="N-(1-d-carboxylethyl)-l-norvaline Dehydrogenase, domain 2"/>
    <property type="match status" value="1"/>
</dbReference>
<dbReference type="GO" id="GO:0031491">
    <property type="term" value="F:nucleosome binding"/>
    <property type="evidence" value="ECO:0007669"/>
    <property type="project" value="TreeGrafter"/>
</dbReference>
<evidence type="ECO:0000256" key="1">
    <source>
        <dbReference type="ARBA" id="ARBA00009080"/>
    </source>
</evidence>
<evidence type="ECO:0000313" key="6">
    <source>
        <dbReference type="Proteomes" id="UP000199682"/>
    </source>
</evidence>
<dbReference type="PIRSF" id="PIRSF000103">
    <property type="entry name" value="HIBADH"/>
    <property type="match status" value="1"/>
</dbReference>
<keyword evidence="2" id="KW-0560">Oxidoreductase</keyword>
<dbReference type="AlphaFoldDB" id="A0A1G9UVY1"/>
<evidence type="ECO:0000259" key="3">
    <source>
        <dbReference type="Pfam" id="PF03446"/>
    </source>
</evidence>
<proteinExistence type="inferred from homology"/>
<feature type="domain" description="6-phosphogluconate dehydrogenase NADP-binding" evidence="3">
    <location>
        <begin position="6"/>
        <end position="154"/>
    </location>
</feature>
<sequence length="292" mass="29796">MTSEAITVLGLGNLGRALAEAFLREGHPVTVWNRSAAKASELKVPGAVVAGTAAEAVAASGLVIVAVLDHQAAQRVLSGADVRGRALVNLTSGTPGEARELADWAAANGAEYLHGAVYAVPQTIGTDASSIIYSGSSAVSERWQKQLALLGKVTFLGADAGRASGYDVAILSGMYGLIGGFLHAAALARTNGIKAAELTPMLLSWLTDIHPALSTFAEEIDGESYDNAESSLAMNQSGLATLIRAATAQGVPFAALDSLKALVDQQVGAGRGQESLARAVESLGVASQRFAG</sequence>
<dbReference type="EMBL" id="FNET01000024">
    <property type="protein sequence ID" value="SDM64102.1"/>
    <property type="molecule type" value="Genomic_DNA"/>
</dbReference>
<dbReference type="GO" id="GO:0016491">
    <property type="term" value="F:oxidoreductase activity"/>
    <property type="evidence" value="ECO:0007669"/>
    <property type="project" value="UniProtKB-KW"/>
</dbReference>
<evidence type="ECO:0000256" key="2">
    <source>
        <dbReference type="ARBA" id="ARBA00023002"/>
    </source>
</evidence>
<evidence type="ECO:0000313" key="5">
    <source>
        <dbReference type="EMBL" id="SDM64102.1"/>
    </source>
</evidence>
<protein>
    <submittedName>
        <fullName evidence="5">3-hydroxyisobutyrate dehydrogenase</fullName>
    </submittedName>
</protein>
<dbReference type="Proteomes" id="UP000199682">
    <property type="component" value="Unassembled WGS sequence"/>
</dbReference>
<dbReference type="InterPro" id="IPR015815">
    <property type="entry name" value="HIBADH-related"/>
</dbReference>
<name>A0A1G9UVY1_9PSEU</name>
<dbReference type="InterPro" id="IPR036291">
    <property type="entry name" value="NAD(P)-bd_dom_sf"/>
</dbReference>
<dbReference type="SUPFAM" id="SSF51735">
    <property type="entry name" value="NAD(P)-binding Rossmann-fold domains"/>
    <property type="match status" value="1"/>
</dbReference>
<dbReference type="Gene3D" id="3.40.50.720">
    <property type="entry name" value="NAD(P)-binding Rossmann-like Domain"/>
    <property type="match status" value="1"/>
</dbReference>
<dbReference type="PANTHER" id="PTHR43580">
    <property type="entry name" value="OXIDOREDUCTASE GLYR1-RELATED"/>
    <property type="match status" value="1"/>
</dbReference>
<dbReference type="Pfam" id="PF03446">
    <property type="entry name" value="NAD_binding_2"/>
    <property type="match status" value="1"/>
</dbReference>
<comment type="similarity">
    <text evidence="1">Belongs to the HIBADH-related family.</text>
</comment>
<dbReference type="InterPro" id="IPR048666">
    <property type="entry name" value="RedAm-like_C"/>
</dbReference>
<organism evidence="5 6">
    <name type="scientific">Lentzea albidocapillata subsp. violacea</name>
    <dbReference type="NCBI Taxonomy" id="128104"/>
    <lineage>
        <taxon>Bacteria</taxon>
        <taxon>Bacillati</taxon>
        <taxon>Actinomycetota</taxon>
        <taxon>Actinomycetes</taxon>
        <taxon>Pseudonocardiales</taxon>
        <taxon>Pseudonocardiaceae</taxon>
        <taxon>Lentzea</taxon>
    </lineage>
</organism>
<accession>A0A1G9UVY1</accession>
<dbReference type="GO" id="GO:0000785">
    <property type="term" value="C:chromatin"/>
    <property type="evidence" value="ECO:0007669"/>
    <property type="project" value="TreeGrafter"/>
</dbReference>
<reference evidence="6" key="1">
    <citation type="submission" date="2016-10" db="EMBL/GenBank/DDBJ databases">
        <authorList>
            <person name="Varghese N."/>
            <person name="Submissions S."/>
        </authorList>
    </citation>
    <scope>NUCLEOTIDE SEQUENCE [LARGE SCALE GENOMIC DNA]</scope>
    <source>
        <strain evidence="6">DSM 44796</strain>
    </source>
</reference>
<dbReference type="PANTHER" id="PTHR43580:SF2">
    <property type="entry name" value="CYTOKINE-LIKE NUCLEAR FACTOR N-PAC"/>
    <property type="match status" value="1"/>
</dbReference>
<gene>
    <name evidence="5" type="ORF">SAMN04488074_124113</name>
</gene>